<evidence type="ECO:0000256" key="4">
    <source>
        <dbReference type="ARBA" id="ARBA00047304"/>
    </source>
</evidence>
<dbReference type="Proteomes" id="UP000017836">
    <property type="component" value="Unassembled WGS sequence"/>
</dbReference>
<keyword evidence="2" id="KW-0378">Hydrolase</keyword>
<keyword evidence="7" id="KW-1185">Reference proteome</keyword>
<comment type="catalytic activity">
    <reaction evidence="4">
        <text>NAD(+) + H2O = ADP-D-ribose + nicotinamide + H(+)</text>
        <dbReference type="Rhea" id="RHEA:16301"/>
        <dbReference type="ChEBI" id="CHEBI:15377"/>
        <dbReference type="ChEBI" id="CHEBI:15378"/>
        <dbReference type="ChEBI" id="CHEBI:17154"/>
        <dbReference type="ChEBI" id="CHEBI:57540"/>
        <dbReference type="ChEBI" id="CHEBI:57967"/>
        <dbReference type="EC" id="3.2.2.6"/>
    </reaction>
    <physiologicalReaction direction="left-to-right" evidence="4">
        <dbReference type="Rhea" id="RHEA:16302"/>
    </physiologicalReaction>
</comment>
<dbReference type="Pfam" id="PF01582">
    <property type="entry name" value="TIR"/>
    <property type="match status" value="1"/>
</dbReference>
<dbReference type="InterPro" id="IPR000157">
    <property type="entry name" value="TIR_dom"/>
</dbReference>
<evidence type="ECO:0000313" key="6">
    <source>
        <dbReference type="EMBL" id="ERN16427.1"/>
    </source>
</evidence>
<dbReference type="Gramene" id="ERN16427">
    <property type="protein sequence ID" value="ERN16427"/>
    <property type="gene ID" value="AMTR_s00052p00159410"/>
</dbReference>
<reference evidence="7" key="1">
    <citation type="journal article" date="2013" name="Science">
        <title>The Amborella genome and the evolution of flowering plants.</title>
        <authorList>
            <consortium name="Amborella Genome Project"/>
        </authorList>
    </citation>
    <scope>NUCLEOTIDE SEQUENCE [LARGE SCALE GENOMIC DNA]</scope>
</reference>
<proteinExistence type="predicted"/>
<dbReference type="Gene3D" id="3.40.50.10140">
    <property type="entry name" value="Toll/interleukin-1 receptor homology (TIR) domain"/>
    <property type="match status" value="1"/>
</dbReference>
<dbReference type="AlphaFoldDB" id="U5D4S7"/>
<dbReference type="EC" id="3.2.2.6" evidence="1"/>
<keyword evidence="3" id="KW-0520">NAD</keyword>
<name>U5D4S7_AMBTC</name>
<accession>U5D4S7</accession>
<dbReference type="GO" id="GO:0061809">
    <property type="term" value="F:NAD+ nucleosidase activity, cyclic ADP-ribose generating"/>
    <property type="evidence" value="ECO:0007669"/>
    <property type="project" value="UniProtKB-EC"/>
</dbReference>
<dbReference type="OMA" id="NEVACIS"/>
<dbReference type="EMBL" id="KI392446">
    <property type="protein sequence ID" value="ERN16427.1"/>
    <property type="molecule type" value="Genomic_DNA"/>
</dbReference>
<gene>
    <name evidence="6" type="ORF">AMTR_s00052p00159410</name>
</gene>
<organism evidence="6 7">
    <name type="scientific">Amborella trichopoda</name>
    <dbReference type="NCBI Taxonomy" id="13333"/>
    <lineage>
        <taxon>Eukaryota</taxon>
        <taxon>Viridiplantae</taxon>
        <taxon>Streptophyta</taxon>
        <taxon>Embryophyta</taxon>
        <taxon>Tracheophyta</taxon>
        <taxon>Spermatophyta</taxon>
        <taxon>Magnoliopsida</taxon>
        <taxon>Amborellales</taxon>
        <taxon>Amborellaceae</taxon>
        <taxon>Amborella</taxon>
    </lineage>
</organism>
<dbReference type="InterPro" id="IPR035897">
    <property type="entry name" value="Toll_tir_struct_dom_sf"/>
</dbReference>
<dbReference type="GO" id="GO:0007165">
    <property type="term" value="P:signal transduction"/>
    <property type="evidence" value="ECO:0007669"/>
    <property type="project" value="InterPro"/>
</dbReference>
<evidence type="ECO:0000256" key="1">
    <source>
        <dbReference type="ARBA" id="ARBA00011982"/>
    </source>
</evidence>
<dbReference type="PANTHER" id="PTHR32009">
    <property type="entry name" value="TMV RESISTANCE PROTEIN N-LIKE"/>
    <property type="match status" value="1"/>
</dbReference>
<evidence type="ECO:0000256" key="3">
    <source>
        <dbReference type="ARBA" id="ARBA00023027"/>
    </source>
</evidence>
<sequence>MKIRERASHPISTKLSLIAASPPSSGRRHNNNPVTYREQIEECDVFIDVFSPNYASSFFCLDQLSYLLSLPKRLILPLFYDMQPAHVRRQEGAFRGSFFVAHRNIGIEEETMHKWRNSLNEVACISGWDTRNYRYDQLSYIFF</sequence>
<protein>
    <recommendedName>
        <fullName evidence="1">ADP-ribosyl cyclase/cyclic ADP-ribose hydrolase</fullName>
        <ecNumber evidence="1">3.2.2.6</ecNumber>
    </recommendedName>
</protein>
<feature type="domain" description="TIR" evidence="5">
    <location>
        <begin position="1"/>
        <end position="142"/>
    </location>
</feature>
<dbReference type="PROSITE" id="PS50104">
    <property type="entry name" value="TIR"/>
    <property type="match status" value="1"/>
</dbReference>
<dbReference type="HOGENOM" id="CLU_001561_3_3_1"/>
<evidence type="ECO:0000259" key="5">
    <source>
        <dbReference type="PROSITE" id="PS50104"/>
    </source>
</evidence>
<evidence type="ECO:0000313" key="7">
    <source>
        <dbReference type="Proteomes" id="UP000017836"/>
    </source>
</evidence>
<evidence type="ECO:0000256" key="2">
    <source>
        <dbReference type="ARBA" id="ARBA00022801"/>
    </source>
</evidence>
<dbReference type="SUPFAM" id="SSF52200">
    <property type="entry name" value="Toll/Interleukin receptor TIR domain"/>
    <property type="match status" value="1"/>
</dbReference>
<dbReference type="PANTHER" id="PTHR32009:SF39">
    <property type="entry name" value="TIR DOMAIN-CONTAINING PROTEIN"/>
    <property type="match status" value="1"/>
</dbReference>